<dbReference type="Pfam" id="PF12710">
    <property type="entry name" value="HAD"/>
    <property type="match status" value="1"/>
</dbReference>
<name>A0A229SB72_9PSEU</name>
<reference evidence="12 13" key="1">
    <citation type="submission" date="2017-07" db="EMBL/GenBank/DDBJ databases">
        <title>Amycolatopsis thailandensis Genome sequencing and assembly.</title>
        <authorList>
            <person name="Kaur N."/>
            <person name="Mayilraj S."/>
        </authorList>
    </citation>
    <scope>NUCLEOTIDE SEQUENCE [LARGE SCALE GENOMIC DNA]</scope>
    <source>
        <strain evidence="12 13">JCM 16380</strain>
    </source>
</reference>
<keyword evidence="8" id="KW-0460">Magnesium</keyword>
<sequence>MKERSFGTQAGDAVEQVACLLRRRNRSNRARGCRVGHAGSVVSSALAAVFFDVDGTLVPETSSSAFLAGFLGHYDELVTAEDAYAAGTMDNHQVSVLDASGWAGTSETQIRDWLHRLPLVTGIAETVAWCWRNGLVPMLSTLAWAPVGGYLASRFGFHAFCGPRLETERGLFTGRVSHHFDEHGKRDFAVSQARELNLEPSSCAAIGDSRSDLPLFGAVGLSVAFNASTAARASADTVVDSDDLRAVIPSLSRLIRSTRR</sequence>
<evidence type="ECO:0000256" key="11">
    <source>
        <dbReference type="ARBA" id="ARBA00048523"/>
    </source>
</evidence>
<evidence type="ECO:0000256" key="1">
    <source>
        <dbReference type="ARBA" id="ARBA00001946"/>
    </source>
</evidence>
<dbReference type="PANTHER" id="PTHR43344">
    <property type="entry name" value="PHOSPHOSERINE PHOSPHATASE"/>
    <property type="match status" value="1"/>
</dbReference>
<evidence type="ECO:0000256" key="7">
    <source>
        <dbReference type="ARBA" id="ARBA00022801"/>
    </source>
</evidence>
<dbReference type="GO" id="GO:0006564">
    <property type="term" value="P:L-serine biosynthetic process"/>
    <property type="evidence" value="ECO:0007669"/>
    <property type="project" value="UniProtKB-KW"/>
</dbReference>
<comment type="caution">
    <text evidence="12">The sequence shown here is derived from an EMBL/GenBank/DDBJ whole genome shotgun (WGS) entry which is preliminary data.</text>
</comment>
<gene>
    <name evidence="12" type="ORF">CFP71_15010</name>
</gene>
<comment type="similarity">
    <text evidence="3">Belongs to the HAD-like hydrolase superfamily. SerB family.</text>
</comment>
<comment type="catalytic activity">
    <reaction evidence="11">
        <text>O-phospho-D-serine + H2O = D-serine + phosphate</text>
        <dbReference type="Rhea" id="RHEA:24873"/>
        <dbReference type="ChEBI" id="CHEBI:15377"/>
        <dbReference type="ChEBI" id="CHEBI:35247"/>
        <dbReference type="ChEBI" id="CHEBI:43474"/>
        <dbReference type="ChEBI" id="CHEBI:58680"/>
        <dbReference type="EC" id="3.1.3.3"/>
    </reaction>
</comment>
<evidence type="ECO:0000256" key="4">
    <source>
        <dbReference type="ARBA" id="ARBA00012640"/>
    </source>
</evidence>
<dbReference type="Gene3D" id="3.40.50.1000">
    <property type="entry name" value="HAD superfamily/HAD-like"/>
    <property type="match status" value="1"/>
</dbReference>
<evidence type="ECO:0000256" key="6">
    <source>
        <dbReference type="ARBA" id="ARBA00022723"/>
    </source>
</evidence>
<comment type="catalytic activity">
    <reaction evidence="10">
        <text>O-phospho-L-serine + H2O = L-serine + phosphate</text>
        <dbReference type="Rhea" id="RHEA:21208"/>
        <dbReference type="ChEBI" id="CHEBI:15377"/>
        <dbReference type="ChEBI" id="CHEBI:33384"/>
        <dbReference type="ChEBI" id="CHEBI:43474"/>
        <dbReference type="ChEBI" id="CHEBI:57524"/>
        <dbReference type="EC" id="3.1.3.3"/>
    </reaction>
</comment>
<dbReference type="SUPFAM" id="SSF56784">
    <property type="entry name" value="HAD-like"/>
    <property type="match status" value="1"/>
</dbReference>
<evidence type="ECO:0000256" key="3">
    <source>
        <dbReference type="ARBA" id="ARBA00009184"/>
    </source>
</evidence>
<keyword evidence="7" id="KW-0378">Hydrolase</keyword>
<keyword evidence="13" id="KW-1185">Reference proteome</keyword>
<dbReference type="GO" id="GO:0005737">
    <property type="term" value="C:cytoplasm"/>
    <property type="evidence" value="ECO:0007669"/>
    <property type="project" value="TreeGrafter"/>
</dbReference>
<accession>A0A229SB72</accession>
<dbReference type="GO" id="GO:0036424">
    <property type="term" value="F:L-phosphoserine phosphatase activity"/>
    <property type="evidence" value="ECO:0007669"/>
    <property type="project" value="TreeGrafter"/>
</dbReference>
<dbReference type="PANTHER" id="PTHR43344:SF2">
    <property type="entry name" value="PHOSPHOSERINE PHOSPHATASE"/>
    <property type="match status" value="1"/>
</dbReference>
<dbReference type="GO" id="GO:0000287">
    <property type="term" value="F:magnesium ion binding"/>
    <property type="evidence" value="ECO:0007669"/>
    <property type="project" value="TreeGrafter"/>
</dbReference>
<dbReference type="InterPro" id="IPR023214">
    <property type="entry name" value="HAD_sf"/>
</dbReference>
<organism evidence="12 13">
    <name type="scientific">Amycolatopsis thailandensis</name>
    <dbReference type="NCBI Taxonomy" id="589330"/>
    <lineage>
        <taxon>Bacteria</taxon>
        <taxon>Bacillati</taxon>
        <taxon>Actinomycetota</taxon>
        <taxon>Actinomycetes</taxon>
        <taxon>Pseudonocardiales</taxon>
        <taxon>Pseudonocardiaceae</taxon>
        <taxon>Amycolatopsis</taxon>
    </lineage>
</organism>
<evidence type="ECO:0000256" key="5">
    <source>
        <dbReference type="ARBA" id="ARBA00022605"/>
    </source>
</evidence>
<keyword evidence="9" id="KW-0718">Serine biosynthesis</keyword>
<dbReference type="EC" id="3.1.3.3" evidence="4"/>
<dbReference type="InterPro" id="IPR050582">
    <property type="entry name" value="HAD-like_SerB"/>
</dbReference>
<proteinExistence type="inferred from homology"/>
<evidence type="ECO:0000256" key="10">
    <source>
        <dbReference type="ARBA" id="ARBA00048138"/>
    </source>
</evidence>
<dbReference type="Proteomes" id="UP000215223">
    <property type="component" value="Unassembled WGS sequence"/>
</dbReference>
<keyword evidence="5" id="KW-0028">Amino-acid biosynthesis</keyword>
<dbReference type="OrthoDB" id="3615082at2"/>
<evidence type="ECO:0000256" key="8">
    <source>
        <dbReference type="ARBA" id="ARBA00022842"/>
    </source>
</evidence>
<evidence type="ECO:0000313" key="12">
    <source>
        <dbReference type="EMBL" id="OXM56166.1"/>
    </source>
</evidence>
<comment type="pathway">
    <text evidence="2">Amino-acid biosynthesis; L-serine biosynthesis; L-serine from 3-phospho-D-glycerate: step 3/3.</text>
</comment>
<dbReference type="AlphaFoldDB" id="A0A229SB72"/>
<evidence type="ECO:0000313" key="13">
    <source>
        <dbReference type="Proteomes" id="UP000215223"/>
    </source>
</evidence>
<evidence type="ECO:0000256" key="2">
    <source>
        <dbReference type="ARBA" id="ARBA00005135"/>
    </source>
</evidence>
<dbReference type="InterPro" id="IPR036412">
    <property type="entry name" value="HAD-like_sf"/>
</dbReference>
<dbReference type="EMBL" id="NMQT01000051">
    <property type="protein sequence ID" value="OXM56166.1"/>
    <property type="molecule type" value="Genomic_DNA"/>
</dbReference>
<keyword evidence="6" id="KW-0479">Metal-binding</keyword>
<comment type="cofactor">
    <cofactor evidence="1">
        <name>Mg(2+)</name>
        <dbReference type="ChEBI" id="CHEBI:18420"/>
    </cofactor>
</comment>
<protein>
    <recommendedName>
        <fullName evidence="4">phosphoserine phosphatase</fullName>
        <ecNumber evidence="4">3.1.3.3</ecNumber>
    </recommendedName>
</protein>
<evidence type="ECO:0000256" key="9">
    <source>
        <dbReference type="ARBA" id="ARBA00023299"/>
    </source>
</evidence>